<dbReference type="GO" id="GO:0009451">
    <property type="term" value="P:RNA modification"/>
    <property type="evidence" value="ECO:0007669"/>
    <property type="project" value="InterPro"/>
</dbReference>
<evidence type="ECO:0000256" key="1">
    <source>
        <dbReference type="ARBA" id="ARBA00022737"/>
    </source>
</evidence>
<dbReference type="InterPro" id="IPR046960">
    <property type="entry name" value="PPR_At4g14850-like_plant"/>
</dbReference>
<dbReference type="EMBL" id="MH004514">
    <property type="protein sequence ID" value="AYM00514.1"/>
    <property type="molecule type" value="mRNA"/>
</dbReference>
<dbReference type="FunFam" id="1.25.40.10:FF:000158">
    <property type="entry name" value="pentatricopeptide repeat-containing protein At2g33680"/>
    <property type="match status" value="1"/>
</dbReference>
<dbReference type="InterPro" id="IPR046848">
    <property type="entry name" value="E_motif"/>
</dbReference>
<protein>
    <submittedName>
        <fullName evidence="3">Pentatricopeptide repeat protein</fullName>
    </submittedName>
</protein>
<reference evidence="3" key="1">
    <citation type="journal article" date="2018" name="Molecules">
        <title>The Pentatricopeptide Repeat Gene Family in Salvia miltiorrhiza: Genome-Wide Characterization and Expression Analysis.</title>
        <authorList>
            <person name="Li H."/>
            <person name="Li C."/>
            <person name="Deng Y."/>
            <person name="Jiang X."/>
            <person name="Lu S."/>
        </authorList>
    </citation>
    <scope>NUCLEOTIDE SEQUENCE</scope>
</reference>
<dbReference type="Gene3D" id="1.25.40.10">
    <property type="entry name" value="Tetratricopeptide repeat domain"/>
    <property type="match status" value="4"/>
</dbReference>
<accession>A0A678WDA6</accession>
<proteinExistence type="evidence at transcript level"/>
<sequence>MNHVAALPPQSRHLFAGLRAFIDQKNISNGKCIHAHLLKTGILPACAPFSISLLILYAKCSLFSDARRLFDQMPLKHDAVPWNILINGYSQSGLARYSFSALQLFKEMLHSSTLPESHTFAGVFSASAVLEDAVMAQQVHSFVVKLCDYCDVFVYSSMLNVYCKLGFLSDGRKVFDEMSERNSITWSTLISGYASQRLGSEAFEIFRAMVSGGEEEVNEFVLTSILSAFTSPHYVNLGNQIHCLAVKNGCSQIASVGNAVITMHAKCGSLKDAVRVFELSTGKNEITWSAMITGHAQMGAGEKAQAMFKDMHSFAMKPSKYTLVGVLNACSDTQGIVVGKQVHAYLVKLGFEFQMYIMTALIDMYAKCGFLVDAQQGFDTLDEDDLVLWTSMIGGYVQNGDNESAFGLYYRMQRRGIPPNELTLASVLKACSSLSALEQGKQMHAHVVKNGFTLEIPIGSALSTMYAKSGSLDDGHAIFRRMPARDVVSWNAMISGYSQNGRGIEALDLFEEMLLEGVLPDYVTFVNILSACSHMGLVDRGREYFQVMSQKFSMPPRVEHYACMVDILGRAGKLQEAKEFIESAGIDHGLCLWRILLSASRNHGEYELGAYAGEKLMELGSKESSAYVLLSSIYSALGKPDDVSRVRKMMSSRGVNKDPGCSWIELKNQVHVFLAGEVLHPEIKGIREELSRFSRLMKDPELYQLKYDPFLGE</sequence>
<feature type="repeat" description="PPR" evidence="2">
    <location>
        <begin position="78"/>
        <end position="115"/>
    </location>
</feature>
<dbReference type="FunFam" id="1.25.40.10:FF:000343">
    <property type="entry name" value="Pentatricopeptide repeat-containing protein At3g58590"/>
    <property type="match status" value="1"/>
</dbReference>
<dbReference type="PANTHER" id="PTHR24015:SF47">
    <property type="entry name" value="OS01G0374200 PROTEIN"/>
    <property type="match status" value="1"/>
</dbReference>
<evidence type="ECO:0000256" key="2">
    <source>
        <dbReference type="PROSITE-ProRule" id="PRU00708"/>
    </source>
</evidence>
<dbReference type="GO" id="GO:0099402">
    <property type="term" value="P:plant organ development"/>
    <property type="evidence" value="ECO:0007669"/>
    <property type="project" value="UniProtKB-ARBA"/>
</dbReference>
<organism evidence="3">
    <name type="scientific">Salvia miltiorrhiza</name>
    <name type="common">Chinese sage</name>
    <dbReference type="NCBI Taxonomy" id="226208"/>
    <lineage>
        <taxon>Eukaryota</taxon>
        <taxon>Viridiplantae</taxon>
        <taxon>Streptophyta</taxon>
        <taxon>Embryophyta</taxon>
        <taxon>Tracheophyta</taxon>
        <taxon>Spermatophyta</taxon>
        <taxon>Magnoliopsida</taxon>
        <taxon>eudicotyledons</taxon>
        <taxon>Gunneridae</taxon>
        <taxon>Pentapetalae</taxon>
        <taxon>asterids</taxon>
        <taxon>lamiids</taxon>
        <taxon>Lamiales</taxon>
        <taxon>Lamiaceae</taxon>
        <taxon>Nepetoideae</taxon>
        <taxon>Mentheae</taxon>
        <taxon>Salviinae</taxon>
        <taxon>Salvia</taxon>
        <taxon>Salvia incertae sedis</taxon>
    </lineage>
</organism>
<feature type="repeat" description="PPR" evidence="2">
    <location>
        <begin position="151"/>
        <end position="185"/>
    </location>
</feature>
<reference evidence="3" key="2">
    <citation type="submission" date="2018-02" db="EMBL/GenBank/DDBJ databases">
        <authorList>
            <person name="Li H.Q."/>
            <person name="Lu S.F."/>
        </authorList>
    </citation>
    <scope>NUCLEOTIDE SEQUENCE</scope>
</reference>
<name>A0A678WDA6_SALMI</name>
<dbReference type="AlphaFoldDB" id="A0A678WDA6"/>
<keyword evidence="1" id="KW-0677">Repeat</keyword>
<dbReference type="InterPro" id="IPR011990">
    <property type="entry name" value="TPR-like_helical_dom_sf"/>
</dbReference>
<dbReference type="PROSITE" id="PS51375">
    <property type="entry name" value="PPR"/>
    <property type="match status" value="5"/>
</dbReference>
<dbReference type="FunFam" id="1.25.40.10:FF:000687">
    <property type="entry name" value="Pentatricopeptide repeat-containing protein At4g33170"/>
    <property type="match status" value="1"/>
</dbReference>
<dbReference type="Pfam" id="PF13041">
    <property type="entry name" value="PPR_2"/>
    <property type="match status" value="3"/>
</dbReference>
<feature type="repeat" description="PPR" evidence="2">
    <location>
        <begin position="486"/>
        <end position="520"/>
    </location>
</feature>
<dbReference type="Pfam" id="PF20431">
    <property type="entry name" value="E_motif"/>
    <property type="match status" value="1"/>
</dbReference>
<evidence type="ECO:0000313" key="3">
    <source>
        <dbReference type="EMBL" id="AYM00514.1"/>
    </source>
</evidence>
<feature type="repeat" description="PPR" evidence="2">
    <location>
        <begin position="284"/>
        <end position="318"/>
    </location>
</feature>
<feature type="repeat" description="PPR" evidence="2">
    <location>
        <begin position="385"/>
        <end position="419"/>
    </location>
</feature>
<dbReference type="PANTHER" id="PTHR24015">
    <property type="entry name" value="OS07G0578800 PROTEIN-RELATED"/>
    <property type="match status" value="1"/>
</dbReference>
<dbReference type="Pfam" id="PF01535">
    <property type="entry name" value="PPR"/>
    <property type="match status" value="4"/>
</dbReference>
<dbReference type="InterPro" id="IPR002885">
    <property type="entry name" value="PPR_rpt"/>
</dbReference>
<dbReference type="GO" id="GO:0003723">
    <property type="term" value="F:RNA binding"/>
    <property type="evidence" value="ECO:0007669"/>
    <property type="project" value="InterPro"/>
</dbReference>
<dbReference type="NCBIfam" id="TIGR00756">
    <property type="entry name" value="PPR"/>
    <property type="match status" value="4"/>
</dbReference>